<feature type="domain" description="SMC hinge" evidence="4">
    <location>
        <begin position="32"/>
        <end position="77"/>
    </location>
</feature>
<dbReference type="PANTHER" id="PTHR18937">
    <property type="entry name" value="STRUCTURAL MAINTENANCE OF CHROMOSOMES SMC FAMILY MEMBER"/>
    <property type="match status" value="1"/>
</dbReference>
<dbReference type="Proteomes" id="UP001054857">
    <property type="component" value="Unassembled WGS sequence"/>
</dbReference>
<keyword evidence="2" id="KW-0067">ATP-binding</keyword>
<gene>
    <name evidence="5" type="ORF">Agub_g14317</name>
</gene>
<keyword evidence="1" id="KW-0547">Nucleotide-binding</keyword>
<dbReference type="PANTHER" id="PTHR18937:SF172">
    <property type="entry name" value="STRUCTURAL MAINTENANCE OF CHROMOSOMES PROTEIN"/>
    <property type="match status" value="1"/>
</dbReference>
<organism evidence="5 6">
    <name type="scientific">Astrephomene gubernaculifera</name>
    <dbReference type="NCBI Taxonomy" id="47775"/>
    <lineage>
        <taxon>Eukaryota</taxon>
        <taxon>Viridiplantae</taxon>
        <taxon>Chlorophyta</taxon>
        <taxon>core chlorophytes</taxon>
        <taxon>Chlorophyceae</taxon>
        <taxon>CS clade</taxon>
        <taxon>Chlamydomonadales</taxon>
        <taxon>Astrephomenaceae</taxon>
        <taxon>Astrephomene</taxon>
    </lineage>
</organism>
<keyword evidence="3" id="KW-0539">Nucleus</keyword>
<dbReference type="EMBL" id="BMAR01000055">
    <property type="protein sequence ID" value="GFR51848.1"/>
    <property type="molecule type" value="Genomic_DNA"/>
</dbReference>
<dbReference type="Gene3D" id="3.30.70.1620">
    <property type="match status" value="1"/>
</dbReference>
<name>A0AAD3E3T9_9CHLO</name>
<dbReference type="AlphaFoldDB" id="A0AAD3E3T9"/>
<dbReference type="InterPro" id="IPR036277">
    <property type="entry name" value="SMC_hinge_sf"/>
</dbReference>
<evidence type="ECO:0000313" key="6">
    <source>
        <dbReference type="Proteomes" id="UP001054857"/>
    </source>
</evidence>
<dbReference type="GO" id="GO:0005524">
    <property type="term" value="F:ATP binding"/>
    <property type="evidence" value="ECO:0007669"/>
    <property type="project" value="UniProtKB-KW"/>
</dbReference>
<keyword evidence="6" id="KW-1185">Reference proteome</keyword>
<accession>A0AAD3E3T9</accession>
<evidence type="ECO:0000256" key="3">
    <source>
        <dbReference type="ARBA" id="ARBA00023242"/>
    </source>
</evidence>
<dbReference type="SUPFAM" id="SSF75553">
    <property type="entry name" value="Smc hinge domain"/>
    <property type="match status" value="1"/>
</dbReference>
<dbReference type="Pfam" id="PF06470">
    <property type="entry name" value="SMC_hinge"/>
    <property type="match status" value="1"/>
</dbReference>
<feature type="non-terminal residue" evidence="5">
    <location>
        <position position="1"/>
    </location>
</feature>
<comment type="caution">
    <text evidence="5">The sequence shown here is derived from an EMBL/GenBank/DDBJ whole genome shotgun (WGS) entry which is preliminary data.</text>
</comment>
<protein>
    <recommendedName>
        <fullName evidence="4">SMC hinge domain-containing protein</fullName>
    </recommendedName>
</protein>
<dbReference type="GO" id="GO:0007076">
    <property type="term" value="P:mitotic chromosome condensation"/>
    <property type="evidence" value="ECO:0007669"/>
    <property type="project" value="TreeGrafter"/>
</dbReference>
<evidence type="ECO:0000313" key="5">
    <source>
        <dbReference type="EMBL" id="GFR51848.1"/>
    </source>
</evidence>
<sequence>GIPYRPSFPPSLFPFHNPIANPKRPGSLPLLPSPTPRSGCPRLFNLIQMKDPKLRVAFYYACRDTLVAADLNQASRIGYMGDRRFGRVITLQRRCLLVLEELESEMAACGENIRVTKKETTAAIVTGYA</sequence>
<reference evidence="5 6" key="1">
    <citation type="journal article" date="2021" name="Sci. Rep.">
        <title>Genome sequencing of the multicellular alga Astrephomene provides insights into convergent evolution of germ-soma differentiation.</title>
        <authorList>
            <person name="Yamashita S."/>
            <person name="Yamamoto K."/>
            <person name="Matsuzaki R."/>
            <person name="Suzuki S."/>
            <person name="Yamaguchi H."/>
            <person name="Hirooka S."/>
            <person name="Minakuchi Y."/>
            <person name="Miyagishima S."/>
            <person name="Kawachi M."/>
            <person name="Toyoda A."/>
            <person name="Nozaki H."/>
        </authorList>
    </citation>
    <scope>NUCLEOTIDE SEQUENCE [LARGE SCALE GENOMIC DNA]</scope>
    <source>
        <strain evidence="5 6">NIES-4017</strain>
    </source>
</reference>
<evidence type="ECO:0000256" key="1">
    <source>
        <dbReference type="ARBA" id="ARBA00022741"/>
    </source>
</evidence>
<evidence type="ECO:0000256" key="2">
    <source>
        <dbReference type="ARBA" id="ARBA00022840"/>
    </source>
</evidence>
<proteinExistence type="predicted"/>
<dbReference type="InterPro" id="IPR010935">
    <property type="entry name" value="SMC_hinge"/>
</dbReference>
<dbReference type="GO" id="GO:0000796">
    <property type="term" value="C:condensin complex"/>
    <property type="evidence" value="ECO:0007669"/>
    <property type="project" value="TreeGrafter"/>
</dbReference>
<evidence type="ECO:0000259" key="4">
    <source>
        <dbReference type="Pfam" id="PF06470"/>
    </source>
</evidence>